<evidence type="ECO:0000313" key="3">
    <source>
        <dbReference type="Proteomes" id="UP001175353"/>
    </source>
</evidence>
<evidence type="ECO:0000256" key="1">
    <source>
        <dbReference type="SAM" id="MobiDB-lite"/>
    </source>
</evidence>
<organism evidence="2 3">
    <name type="scientific">Friedmanniomyces endolithicus</name>
    <dbReference type="NCBI Taxonomy" id="329885"/>
    <lineage>
        <taxon>Eukaryota</taxon>
        <taxon>Fungi</taxon>
        <taxon>Dikarya</taxon>
        <taxon>Ascomycota</taxon>
        <taxon>Pezizomycotina</taxon>
        <taxon>Dothideomycetes</taxon>
        <taxon>Dothideomycetidae</taxon>
        <taxon>Mycosphaerellales</taxon>
        <taxon>Teratosphaeriaceae</taxon>
        <taxon>Friedmanniomyces</taxon>
    </lineage>
</organism>
<dbReference type="Proteomes" id="UP001175353">
    <property type="component" value="Unassembled WGS sequence"/>
</dbReference>
<sequence length="175" mass="19363">MGDHGGERSFFDRVNSSSDYTSPIASDDPVTGSDNPYSAYAYPEQLHDGPYYLESTMTRPRATTYQTEPSAVVGYNAYTDATSLDAFESVHHEPNHSETSQDLLLPDQIEQLKLFNYEHQLTRQTQADDGSRTIADVPVFGDARHERESQSDVTVTGGMGAVEDESGDESAEARW</sequence>
<feature type="compositionally biased region" description="Polar residues" evidence="1">
    <location>
        <begin position="14"/>
        <end position="24"/>
    </location>
</feature>
<feature type="compositionally biased region" description="Acidic residues" evidence="1">
    <location>
        <begin position="162"/>
        <end position="175"/>
    </location>
</feature>
<keyword evidence="3" id="KW-1185">Reference proteome</keyword>
<feature type="region of interest" description="Disordered" evidence="1">
    <location>
        <begin position="139"/>
        <end position="175"/>
    </location>
</feature>
<comment type="caution">
    <text evidence="2">The sequence shown here is derived from an EMBL/GenBank/DDBJ whole genome shotgun (WGS) entry which is preliminary data.</text>
</comment>
<feature type="compositionally biased region" description="Basic and acidic residues" evidence="1">
    <location>
        <begin position="1"/>
        <end position="11"/>
    </location>
</feature>
<evidence type="ECO:0000313" key="2">
    <source>
        <dbReference type="EMBL" id="KAK0990969.1"/>
    </source>
</evidence>
<proteinExistence type="predicted"/>
<reference evidence="2" key="1">
    <citation type="submission" date="2023-06" db="EMBL/GenBank/DDBJ databases">
        <title>Black Yeasts Isolated from many extreme environments.</title>
        <authorList>
            <person name="Coleine C."/>
            <person name="Stajich J.E."/>
            <person name="Selbmann L."/>
        </authorList>
    </citation>
    <scope>NUCLEOTIDE SEQUENCE</scope>
    <source>
        <strain evidence="2">CCFEE 5200</strain>
    </source>
</reference>
<dbReference type="EMBL" id="JAUJLE010000068">
    <property type="protein sequence ID" value="KAK0990969.1"/>
    <property type="molecule type" value="Genomic_DNA"/>
</dbReference>
<dbReference type="AlphaFoldDB" id="A0AAN6KMU7"/>
<accession>A0AAN6KMU7</accession>
<feature type="region of interest" description="Disordered" evidence="1">
    <location>
        <begin position="1"/>
        <end position="43"/>
    </location>
</feature>
<name>A0AAN6KMU7_9PEZI</name>
<protein>
    <submittedName>
        <fullName evidence="2">Uncharacterized protein</fullName>
    </submittedName>
</protein>
<gene>
    <name evidence="2" type="ORF">LTR91_008751</name>
</gene>